<evidence type="ECO:0000256" key="3">
    <source>
        <dbReference type="ARBA" id="ARBA00022827"/>
    </source>
</evidence>
<dbReference type="PANTHER" id="PTHR11455:SF9">
    <property type="entry name" value="CRYPTOCHROME CIRCADIAN CLOCK 5 ISOFORM X1"/>
    <property type="match status" value="1"/>
</dbReference>
<comment type="caution">
    <text evidence="5">The sequence shown here is derived from an EMBL/GenBank/DDBJ whole genome shotgun (WGS) entry which is preliminary data.</text>
</comment>
<accession>A0ABW8YE52</accession>
<dbReference type="Gene3D" id="1.25.40.80">
    <property type="match status" value="1"/>
</dbReference>
<evidence type="ECO:0000256" key="1">
    <source>
        <dbReference type="ARBA" id="ARBA00001974"/>
    </source>
</evidence>
<dbReference type="InterPro" id="IPR002081">
    <property type="entry name" value="Cryptochrome/DNA_photolyase_1"/>
</dbReference>
<dbReference type="SUPFAM" id="SSF48173">
    <property type="entry name" value="Cryptochrome/photolyase FAD-binding domain"/>
    <property type="match status" value="1"/>
</dbReference>
<organism evidence="5 6">
    <name type="scientific">Flavobacterium rhizophilum</name>
    <dbReference type="NCBI Taxonomy" id="3163296"/>
    <lineage>
        <taxon>Bacteria</taxon>
        <taxon>Pseudomonadati</taxon>
        <taxon>Bacteroidota</taxon>
        <taxon>Flavobacteriia</taxon>
        <taxon>Flavobacteriales</taxon>
        <taxon>Flavobacteriaceae</taxon>
        <taxon>Flavobacterium</taxon>
    </lineage>
</organism>
<dbReference type="Proteomes" id="UP001629059">
    <property type="component" value="Unassembled WGS sequence"/>
</dbReference>
<dbReference type="Gene3D" id="1.10.579.10">
    <property type="entry name" value="DNA Cyclobutane Dipyrimidine Photolyase, subunit A, domain 3"/>
    <property type="match status" value="1"/>
</dbReference>
<dbReference type="PANTHER" id="PTHR11455">
    <property type="entry name" value="CRYPTOCHROME"/>
    <property type="match status" value="1"/>
</dbReference>
<dbReference type="RefSeq" id="WP_408075478.1">
    <property type="nucleotide sequence ID" value="NZ_JBELQB010000010.1"/>
</dbReference>
<keyword evidence="6" id="KW-1185">Reference proteome</keyword>
<proteinExistence type="predicted"/>
<dbReference type="InterPro" id="IPR005101">
    <property type="entry name" value="Cryptochr/Photolyase_FAD-bd"/>
</dbReference>
<reference evidence="5 6" key="1">
    <citation type="submission" date="2024-06" db="EMBL/GenBank/DDBJ databases">
        <authorList>
            <person name="Kaempfer P."/>
            <person name="Viver T."/>
        </authorList>
    </citation>
    <scope>NUCLEOTIDE SEQUENCE [LARGE SCALE GENOMIC DNA]</scope>
    <source>
        <strain evidence="5 6">ST-75</strain>
    </source>
</reference>
<dbReference type="EMBL" id="JBELQB010000010">
    <property type="protein sequence ID" value="MFL9838521.1"/>
    <property type="molecule type" value="Genomic_DNA"/>
</dbReference>
<keyword evidence="2" id="KW-0285">Flavoprotein</keyword>
<evidence type="ECO:0000259" key="4">
    <source>
        <dbReference type="Pfam" id="PF03441"/>
    </source>
</evidence>
<evidence type="ECO:0000256" key="2">
    <source>
        <dbReference type="ARBA" id="ARBA00022630"/>
    </source>
</evidence>
<protein>
    <submittedName>
        <fullName evidence="5">FAD-binding domain-containing protein</fullName>
    </submittedName>
</protein>
<gene>
    <name evidence="5" type="ORF">ABS768_13485</name>
</gene>
<evidence type="ECO:0000313" key="5">
    <source>
        <dbReference type="EMBL" id="MFL9838521.1"/>
    </source>
</evidence>
<evidence type="ECO:0000313" key="6">
    <source>
        <dbReference type="Proteomes" id="UP001629059"/>
    </source>
</evidence>
<name>A0ABW8YE52_9FLAO</name>
<keyword evidence="3" id="KW-0274">FAD</keyword>
<dbReference type="Pfam" id="PF03441">
    <property type="entry name" value="FAD_binding_7"/>
    <property type="match status" value="1"/>
</dbReference>
<sequence length="359" mass="42154">MEFPTDYNKIIERITAINPVAYAQTRNYTTGSVSMLSPYLSRGVISSNEVYSIIRTKYKADQCETFVKELLWREYFQRLLQNNVSYISPTGLKYKEGIPDALLHAATGIRAIDYAISSLYTTGYMHNHVRMYTASVCNMSGYRYNIPAQWMYYHLLDGDVASNYFSWQWVYGLLNGKRYIANQDNINRFCSTVQKDTFLDYPYEVLQNIEGIEELNQYSNITFTTLLPETKNIEIDSKPVLIYNSYNLDPKWHVNENFNRVLLLEPSHFKTYPVSEKVMNFILQLASNISGIQIYIGEYDNLKNKFPNIFIAKEHPIFKYKGAEIEPREWLAEEITGYFASYSKYLKTIKKNDYEYFRF</sequence>
<comment type="cofactor">
    <cofactor evidence="1">
        <name>FAD</name>
        <dbReference type="ChEBI" id="CHEBI:57692"/>
    </cofactor>
</comment>
<feature type="domain" description="Cryptochrome/DNA photolyase FAD-binding" evidence="4">
    <location>
        <begin position="66"/>
        <end position="172"/>
    </location>
</feature>
<dbReference type="InterPro" id="IPR036134">
    <property type="entry name" value="Crypto/Photolyase_FAD-like_sf"/>
</dbReference>